<dbReference type="PROSITE" id="PS50005">
    <property type="entry name" value="TPR"/>
    <property type="match status" value="1"/>
</dbReference>
<keyword evidence="1" id="KW-0802">TPR repeat</keyword>
<evidence type="ECO:0000256" key="1">
    <source>
        <dbReference type="PROSITE-ProRule" id="PRU00339"/>
    </source>
</evidence>
<dbReference type="KEGG" id="slr:L21SP2_0256"/>
<dbReference type="eggNOG" id="COG0457">
    <property type="taxonomic scope" value="Bacteria"/>
</dbReference>
<name>V5WD03_9SPIO</name>
<dbReference type="RefSeq" id="WP_024266631.1">
    <property type="nucleotide sequence ID" value="NC_023035.1"/>
</dbReference>
<dbReference type="InterPro" id="IPR007560">
    <property type="entry name" value="Restrct_endonuc_IV_Mrr"/>
</dbReference>
<evidence type="ECO:0000313" key="3">
    <source>
        <dbReference type="EMBL" id="AHC13698.1"/>
    </source>
</evidence>
<keyword evidence="4" id="KW-1185">Reference proteome</keyword>
<dbReference type="GO" id="GO:0045892">
    <property type="term" value="P:negative regulation of DNA-templated transcription"/>
    <property type="evidence" value="ECO:0007669"/>
    <property type="project" value="InterPro"/>
</dbReference>
<evidence type="ECO:0000313" key="4">
    <source>
        <dbReference type="Proteomes" id="UP000018680"/>
    </source>
</evidence>
<proteinExistence type="predicted"/>
<dbReference type="SMART" id="SM00028">
    <property type="entry name" value="TPR"/>
    <property type="match status" value="5"/>
</dbReference>
<protein>
    <submittedName>
        <fullName evidence="3">TPR domain protein, putative component of TonB system</fullName>
    </submittedName>
</protein>
<evidence type="ECO:0000259" key="2">
    <source>
        <dbReference type="Pfam" id="PF04471"/>
    </source>
</evidence>
<dbReference type="STRING" id="1307761.L21SP2_0256"/>
<dbReference type="InterPro" id="IPR019734">
    <property type="entry name" value="TPR_rpt"/>
</dbReference>
<reference evidence="3 4" key="1">
    <citation type="journal article" date="2015" name="Stand. Genomic Sci.">
        <title>Complete genome sequence and description of Salinispira pacifica gen. nov., sp. nov., a novel spirochaete isolated form a hypersaline microbial mat.</title>
        <authorList>
            <person name="Ben Hania W."/>
            <person name="Joseph M."/>
            <person name="Schumann P."/>
            <person name="Bunk B."/>
            <person name="Fiebig A."/>
            <person name="Sproer C."/>
            <person name="Klenk H.P."/>
            <person name="Fardeau M.L."/>
            <person name="Spring S."/>
        </authorList>
    </citation>
    <scope>NUCLEOTIDE SEQUENCE [LARGE SCALE GENOMIC DNA]</scope>
    <source>
        <strain evidence="3 4">L21-RPul-D2</strain>
    </source>
</reference>
<feature type="domain" description="Restriction endonuclease type IV Mrr" evidence="2">
    <location>
        <begin position="345"/>
        <end position="446"/>
    </location>
</feature>
<dbReference type="EMBL" id="CP006939">
    <property type="protein sequence ID" value="AHC13698.1"/>
    <property type="molecule type" value="Genomic_DNA"/>
</dbReference>
<feature type="repeat" description="TPR" evidence="1">
    <location>
        <begin position="135"/>
        <end position="168"/>
    </location>
</feature>
<dbReference type="PANTHER" id="PTHR44749">
    <property type="entry name" value="SUPPRESSOR OF RPS4-RLD 1"/>
    <property type="match status" value="1"/>
</dbReference>
<dbReference type="GO" id="GO:0004519">
    <property type="term" value="F:endonuclease activity"/>
    <property type="evidence" value="ECO:0007669"/>
    <property type="project" value="InterPro"/>
</dbReference>
<dbReference type="GO" id="GO:0009307">
    <property type="term" value="P:DNA restriction-modification system"/>
    <property type="evidence" value="ECO:0007669"/>
    <property type="project" value="InterPro"/>
</dbReference>
<dbReference type="Gene3D" id="1.25.40.10">
    <property type="entry name" value="Tetratricopeptide repeat domain"/>
    <property type="match status" value="3"/>
</dbReference>
<dbReference type="Pfam" id="PF13432">
    <property type="entry name" value="TPR_16"/>
    <property type="match status" value="2"/>
</dbReference>
<dbReference type="GO" id="GO:0003677">
    <property type="term" value="F:DNA binding"/>
    <property type="evidence" value="ECO:0007669"/>
    <property type="project" value="InterPro"/>
</dbReference>
<dbReference type="AlphaFoldDB" id="V5WD03"/>
<dbReference type="SUPFAM" id="SSF48452">
    <property type="entry name" value="TPR-like"/>
    <property type="match status" value="2"/>
</dbReference>
<dbReference type="Pfam" id="PF04471">
    <property type="entry name" value="Mrr_cat"/>
    <property type="match status" value="1"/>
</dbReference>
<dbReference type="HOGENOM" id="CLU_599761_0_0_12"/>
<dbReference type="Proteomes" id="UP000018680">
    <property type="component" value="Chromosome"/>
</dbReference>
<dbReference type="PATRIC" id="fig|1307761.3.peg.257"/>
<dbReference type="PANTHER" id="PTHR44749:SF1">
    <property type="entry name" value="TETRATRICOPEPTIDE-LIKE HELICAL DOMAIN-CONTAINING PROTEIN"/>
    <property type="match status" value="1"/>
</dbReference>
<sequence length="456" mass="52150">MNLFPLLIAGIAVLLLSLVAVMIFTRTGGDGEEKPAKKKKTKNRDQQIREANKRLASNPKDHEALSTIADIYFNDQEWEKAHRSYAMLIEMASSHPEIDEKTVNLRYALSAYHLGMMEEAYKGLLLARTFDSELFEINYHLGVIEYKRKNYEKSAGYLNNAVKTNPEHLDSNKYLGLSLFRLKRLNDSVTKLRTVVTERPDEKESLYFLAQGYYELGQSDKSVKIFEQLRPDPVFGPHAAIMAGSIHLKMEQLDKAQMDFEIGLRHEKIKPELRLELKYRLAAALMKQQLVSDALAHLQDIYKANPDYKDVAAQIKRSSELSQNEHLQTYLMANDADFVALCRRLSAMFFRNANTKITDIQVRKGEYADILAEVETSTWADIVLFRFVRTTGVVGEFVLRDLHSRIKETKAGRGFCICAGSFSETAQSFVEARFIDLVDKPGLLKSMQRLSRKTRM</sequence>
<accession>V5WD03</accession>
<gene>
    <name evidence="3" type="ORF">L21SP2_0256</name>
</gene>
<dbReference type="InterPro" id="IPR044650">
    <property type="entry name" value="SRFR1-like"/>
</dbReference>
<organism evidence="3 4">
    <name type="scientific">Salinispira pacifica</name>
    <dbReference type="NCBI Taxonomy" id="1307761"/>
    <lineage>
        <taxon>Bacteria</taxon>
        <taxon>Pseudomonadati</taxon>
        <taxon>Spirochaetota</taxon>
        <taxon>Spirochaetia</taxon>
        <taxon>Spirochaetales</taxon>
        <taxon>Spirochaetaceae</taxon>
        <taxon>Salinispira</taxon>
    </lineage>
</organism>
<dbReference type="InterPro" id="IPR011990">
    <property type="entry name" value="TPR-like_helical_dom_sf"/>
</dbReference>